<organism evidence="1 2">
    <name type="scientific">Lentinula detonsa</name>
    <dbReference type="NCBI Taxonomy" id="2804962"/>
    <lineage>
        <taxon>Eukaryota</taxon>
        <taxon>Fungi</taxon>
        <taxon>Dikarya</taxon>
        <taxon>Basidiomycota</taxon>
        <taxon>Agaricomycotina</taxon>
        <taxon>Agaricomycetes</taxon>
        <taxon>Agaricomycetidae</taxon>
        <taxon>Agaricales</taxon>
        <taxon>Marasmiineae</taxon>
        <taxon>Omphalotaceae</taxon>
        <taxon>Lentinula</taxon>
    </lineage>
</organism>
<dbReference type="GO" id="GO:0030014">
    <property type="term" value="C:CCR4-NOT complex"/>
    <property type="evidence" value="ECO:0007669"/>
    <property type="project" value="InterPro"/>
</dbReference>
<comment type="caution">
    <text evidence="1">The sequence shown here is derived from an EMBL/GenBank/DDBJ whole genome shotgun (WGS) entry which is preliminary data.</text>
</comment>
<gene>
    <name evidence="1" type="ORF">DFH05DRAFT_170076</name>
</gene>
<dbReference type="Proteomes" id="UP001142393">
    <property type="component" value="Unassembled WGS sequence"/>
</dbReference>
<evidence type="ECO:0008006" key="3">
    <source>
        <dbReference type="Google" id="ProtNLM"/>
    </source>
</evidence>
<dbReference type="InterPro" id="IPR019312">
    <property type="entry name" value="CNOT11"/>
</dbReference>
<reference evidence="1 2" key="1">
    <citation type="journal article" date="2023" name="Proc. Natl. Acad. Sci. U.S.A.">
        <title>A global phylogenomic analysis of the shiitake genus Lentinula.</title>
        <authorList>
            <person name="Sierra-Patev S."/>
            <person name="Min B."/>
            <person name="Naranjo-Ortiz M."/>
            <person name="Looney B."/>
            <person name="Konkel Z."/>
            <person name="Slot J.C."/>
            <person name="Sakamoto Y."/>
            <person name="Steenwyk J.L."/>
            <person name="Rokas A."/>
            <person name="Carro J."/>
            <person name="Camarero S."/>
            <person name="Ferreira P."/>
            <person name="Molpeceres G."/>
            <person name="Ruiz-Duenas F.J."/>
            <person name="Serrano A."/>
            <person name="Henrissat B."/>
            <person name="Drula E."/>
            <person name="Hughes K.W."/>
            <person name="Mata J.L."/>
            <person name="Ishikawa N.K."/>
            <person name="Vargas-Isla R."/>
            <person name="Ushijima S."/>
            <person name="Smith C.A."/>
            <person name="Donoghue J."/>
            <person name="Ahrendt S."/>
            <person name="Andreopoulos W."/>
            <person name="He G."/>
            <person name="LaButti K."/>
            <person name="Lipzen A."/>
            <person name="Ng V."/>
            <person name="Riley R."/>
            <person name="Sandor L."/>
            <person name="Barry K."/>
            <person name="Martinez A.T."/>
            <person name="Xiao Y."/>
            <person name="Gibbons J.G."/>
            <person name="Terashima K."/>
            <person name="Grigoriev I.V."/>
            <person name="Hibbett D."/>
        </authorList>
    </citation>
    <scope>NUCLEOTIDE SEQUENCE [LARGE SCALE GENOMIC DNA]</scope>
    <source>
        <strain evidence="1 2">TFB7810</strain>
    </source>
</reference>
<evidence type="ECO:0000313" key="1">
    <source>
        <dbReference type="EMBL" id="KAJ3751215.1"/>
    </source>
</evidence>
<keyword evidence="2" id="KW-1185">Reference proteome</keyword>
<accession>A0A9W8PCA5</accession>
<dbReference type="AlphaFoldDB" id="A0A9W8PCA5"/>
<proteinExistence type="predicted"/>
<dbReference type="EMBL" id="JANVFU010000001">
    <property type="protein sequence ID" value="KAJ3751215.1"/>
    <property type="molecule type" value="Genomic_DNA"/>
</dbReference>
<protein>
    <recommendedName>
        <fullName evidence="3">CCR4-NOT transcription complex subunit 11</fullName>
    </recommendedName>
</protein>
<dbReference type="Pfam" id="PF10155">
    <property type="entry name" value="CNOT11"/>
    <property type="match status" value="1"/>
</dbReference>
<sequence>MFLSVSPLTMPTVLAASHGVTLPSMPSSSLSSSSSTLSMLSPSMSSSLFSLTPSSSSSPLEPLFSSIRLLLSRALSLPCSTAAQTFTQLVQPTLRFQVALYALLPLLDGDLDSSSSETVNVTTNTNVQTNNHQVAQRILVSFILFSLYAPHPISINPFRSALLMTFVNEKERAIRAAKAHVDAGSTIGVAGTTSSEQLVWVLWKILRGDGNDIGPYTPSTLARSPLPPKLAAINLFLDETDDNDLDIYYTSASKAGSATSFENHTHPDANITTNNHPSTTFITPTEDFANAAISRGLTLLLAARERVLSLSEQRSLEPIFPALAASEIITPHDLSSIVTYNPDVAYPLFVELLTASISSPSNFLDILDILPYLPPSLSTFNLMGKLLRDAHLISIPNATLHLIGGDGYDRNHNPESRIPLGRLIRYQVLARFVHECIERLEKEERERASLEGSGGNSDGNDAWGRGVRSLCRFYLSLIKLNIVQSPKATSTLSRHSVDWGNNPATESFSADSVEIAHFALRNSRFEEARMLYGVLATGGLDM</sequence>
<name>A0A9W8PCA5_9AGAR</name>
<evidence type="ECO:0000313" key="2">
    <source>
        <dbReference type="Proteomes" id="UP001142393"/>
    </source>
</evidence>